<name>A0AAV7JF28_9METZ</name>
<reference evidence="3 4" key="1">
    <citation type="journal article" date="2023" name="BMC Biol.">
        <title>The compact genome of the sponge Oopsacas minuta (Hexactinellida) is lacking key metazoan core genes.</title>
        <authorList>
            <person name="Santini S."/>
            <person name="Schenkelaars Q."/>
            <person name="Jourda C."/>
            <person name="Duchesne M."/>
            <person name="Belahbib H."/>
            <person name="Rocher C."/>
            <person name="Selva M."/>
            <person name="Riesgo A."/>
            <person name="Vervoort M."/>
            <person name="Leys S.P."/>
            <person name="Kodjabachian L."/>
            <person name="Le Bivic A."/>
            <person name="Borchiellini C."/>
            <person name="Claverie J.M."/>
            <person name="Renard E."/>
        </authorList>
    </citation>
    <scope>NUCLEOTIDE SEQUENCE [LARGE SCALE GENOMIC DNA]</scope>
    <source>
        <strain evidence="3">SPO-2</strain>
    </source>
</reference>
<dbReference type="InterPro" id="IPR009057">
    <property type="entry name" value="Homeodomain-like_sf"/>
</dbReference>
<evidence type="ECO:0000313" key="4">
    <source>
        <dbReference type="Proteomes" id="UP001165289"/>
    </source>
</evidence>
<proteinExistence type="predicted"/>
<keyword evidence="4" id="KW-1185">Reference proteome</keyword>
<dbReference type="InterPro" id="IPR038717">
    <property type="entry name" value="Tc1-like_DDE_dom"/>
</dbReference>
<evidence type="ECO:0000259" key="1">
    <source>
        <dbReference type="Pfam" id="PF01498"/>
    </source>
</evidence>
<organism evidence="3 4">
    <name type="scientific">Oopsacas minuta</name>
    <dbReference type="NCBI Taxonomy" id="111878"/>
    <lineage>
        <taxon>Eukaryota</taxon>
        <taxon>Metazoa</taxon>
        <taxon>Porifera</taxon>
        <taxon>Hexactinellida</taxon>
        <taxon>Hexasterophora</taxon>
        <taxon>Lyssacinosida</taxon>
        <taxon>Leucopsacidae</taxon>
        <taxon>Oopsacas</taxon>
    </lineage>
</organism>
<dbReference type="EMBL" id="JAKMXF010000343">
    <property type="protein sequence ID" value="KAI6647371.1"/>
    <property type="molecule type" value="Genomic_DNA"/>
</dbReference>
<dbReference type="InterPro" id="IPR036388">
    <property type="entry name" value="WH-like_DNA-bd_sf"/>
</dbReference>
<dbReference type="InterPro" id="IPR002492">
    <property type="entry name" value="Transposase_Tc1-like"/>
</dbReference>
<feature type="domain" description="Transposase Tc1-like" evidence="1">
    <location>
        <begin position="78"/>
        <end position="138"/>
    </location>
</feature>
<dbReference type="Proteomes" id="UP001165289">
    <property type="component" value="Unassembled WGS sequence"/>
</dbReference>
<sequence>MVKEYSIMIRSQAVGMLQAGSSQKFVSLKLGVNIRTVQRWWRLFKNDLTLENKGGRGRKSSISKVAKIVITKSIGKKRQSVRGLSKKLKLKGHSVSQSTVYRYLTKEKGVKSYKRQRQPLITEKNMAARLKFCKERVNWTANDWKNILFTDESPFELNHPPNRKNDCVWARNALDVEPVQMVKFPKKIQVWGMMSHRALSELHFIPVGQTVSAEYYVSEILGKTLMSTMNRKRERGTVIERKMLKNMSRAIFQQDGAPAHTANMTQNWLRSNLKSFGAKGTWPANSPDLSPIENIWSILKDDLDLIGEIKDIKMLENRLKTAWSNISPEVLDKLMDGMPKRIHKCIELSGGYIGK</sequence>
<accession>A0AAV7JF28</accession>
<dbReference type="Gene3D" id="3.30.420.10">
    <property type="entry name" value="Ribonuclease H-like superfamily/Ribonuclease H"/>
    <property type="match status" value="1"/>
</dbReference>
<dbReference type="Pfam" id="PF01498">
    <property type="entry name" value="HTH_Tnp_Tc3_2"/>
    <property type="match status" value="1"/>
</dbReference>
<feature type="domain" description="Tc1-like transposase DDE" evidence="2">
    <location>
        <begin position="147"/>
        <end position="313"/>
    </location>
</feature>
<comment type="caution">
    <text evidence="3">The sequence shown here is derived from an EMBL/GenBank/DDBJ whole genome shotgun (WGS) entry which is preliminary data.</text>
</comment>
<dbReference type="Pfam" id="PF13358">
    <property type="entry name" value="DDE_3"/>
    <property type="match status" value="1"/>
</dbReference>
<dbReference type="GO" id="GO:0015074">
    <property type="term" value="P:DNA integration"/>
    <property type="evidence" value="ECO:0007669"/>
    <property type="project" value="InterPro"/>
</dbReference>
<evidence type="ECO:0000313" key="3">
    <source>
        <dbReference type="EMBL" id="KAI6647371.1"/>
    </source>
</evidence>
<protein>
    <submittedName>
        <fullName evidence="3">Minos transposase</fullName>
    </submittedName>
</protein>
<dbReference type="GO" id="GO:0006313">
    <property type="term" value="P:DNA transposition"/>
    <property type="evidence" value="ECO:0007669"/>
    <property type="project" value="InterPro"/>
</dbReference>
<dbReference type="PANTHER" id="PTHR47326:SF1">
    <property type="entry name" value="HTH PSQ-TYPE DOMAIN-CONTAINING PROTEIN"/>
    <property type="match status" value="1"/>
</dbReference>
<evidence type="ECO:0000259" key="2">
    <source>
        <dbReference type="Pfam" id="PF13358"/>
    </source>
</evidence>
<dbReference type="GO" id="GO:0003677">
    <property type="term" value="F:DNA binding"/>
    <property type="evidence" value="ECO:0007669"/>
    <property type="project" value="InterPro"/>
</dbReference>
<dbReference type="SUPFAM" id="SSF46689">
    <property type="entry name" value="Homeodomain-like"/>
    <property type="match status" value="1"/>
</dbReference>
<dbReference type="AlphaFoldDB" id="A0AAV7JF28"/>
<dbReference type="Gene3D" id="1.10.10.10">
    <property type="entry name" value="Winged helix-like DNA-binding domain superfamily/Winged helix DNA-binding domain"/>
    <property type="match status" value="1"/>
</dbReference>
<dbReference type="InterPro" id="IPR036397">
    <property type="entry name" value="RNaseH_sf"/>
</dbReference>
<dbReference type="PANTHER" id="PTHR47326">
    <property type="entry name" value="TRANSPOSABLE ELEMENT TC3 TRANSPOSASE-LIKE PROTEIN"/>
    <property type="match status" value="1"/>
</dbReference>
<gene>
    <name evidence="3" type="ORF">LOD99_12367</name>
</gene>